<name>A0AAX4NZV8_9CHLO</name>
<keyword evidence="2" id="KW-1185">Reference proteome</keyword>
<reference evidence="1 2" key="1">
    <citation type="submission" date="2024-03" db="EMBL/GenBank/DDBJ databases">
        <title>Complete genome sequence of the green alga Chloropicon roscoffensis RCC1871.</title>
        <authorList>
            <person name="Lemieux C."/>
            <person name="Pombert J.-F."/>
            <person name="Otis C."/>
            <person name="Turmel M."/>
        </authorList>
    </citation>
    <scope>NUCLEOTIDE SEQUENCE [LARGE SCALE GENOMIC DNA]</scope>
    <source>
        <strain evidence="1 2">RCC1871</strain>
    </source>
</reference>
<evidence type="ECO:0000313" key="1">
    <source>
        <dbReference type="EMBL" id="WZN59474.1"/>
    </source>
</evidence>
<protein>
    <recommendedName>
        <fullName evidence="3">Metallothionein</fullName>
    </recommendedName>
</protein>
<dbReference type="EMBL" id="CP151502">
    <property type="protein sequence ID" value="WZN59474.1"/>
    <property type="molecule type" value="Genomic_DNA"/>
</dbReference>
<gene>
    <name evidence="1" type="ORF">HKI87_02g10000</name>
</gene>
<proteinExistence type="predicted"/>
<dbReference type="AlphaFoldDB" id="A0AAX4NZV8"/>
<dbReference type="Proteomes" id="UP001472866">
    <property type="component" value="Chromosome 02"/>
</dbReference>
<accession>A0AAX4NZV8</accession>
<evidence type="ECO:0000313" key="2">
    <source>
        <dbReference type="Proteomes" id="UP001472866"/>
    </source>
</evidence>
<sequence>MNTSRTVSSTKNLVAPTAVVGVARPAQGTQGTATKGCSSKCVKVTATRAAPLQASQAVGSKGDLSDKCVNKDCPCGPECMCGRNCMCGTA</sequence>
<evidence type="ECO:0008006" key="3">
    <source>
        <dbReference type="Google" id="ProtNLM"/>
    </source>
</evidence>
<organism evidence="1 2">
    <name type="scientific">Chloropicon roscoffensis</name>
    <dbReference type="NCBI Taxonomy" id="1461544"/>
    <lineage>
        <taxon>Eukaryota</taxon>
        <taxon>Viridiplantae</taxon>
        <taxon>Chlorophyta</taxon>
        <taxon>Chloropicophyceae</taxon>
        <taxon>Chloropicales</taxon>
        <taxon>Chloropicaceae</taxon>
        <taxon>Chloropicon</taxon>
    </lineage>
</organism>